<dbReference type="RefSeq" id="WP_129047970.1">
    <property type="nucleotide sequence ID" value="NZ_SDHX01000001.1"/>
</dbReference>
<dbReference type="GO" id="GO:0009306">
    <property type="term" value="P:protein secretion"/>
    <property type="evidence" value="ECO:0007669"/>
    <property type="project" value="UniProtKB-UniRule"/>
</dbReference>
<keyword evidence="8 10" id="KW-0811">Translocation</keyword>
<keyword evidence="6 10" id="KW-0653">Protein transport</keyword>
<evidence type="ECO:0000256" key="4">
    <source>
        <dbReference type="ARBA" id="ARBA00022475"/>
    </source>
</evidence>
<keyword evidence="4 10" id="KW-1003">Cell membrane</keyword>
<gene>
    <name evidence="12" type="primary">secG</name>
    <name evidence="12" type="ORF">ESB00_12260</name>
</gene>
<feature type="transmembrane region" description="Helical" evidence="10">
    <location>
        <begin position="54"/>
        <end position="76"/>
    </location>
</feature>
<evidence type="ECO:0000256" key="9">
    <source>
        <dbReference type="ARBA" id="ARBA00023136"/>
    </source>
</evidence>
<dbReference type="InterPro" id="IPR004692">
    <property type="entry name" value="SecG"/>
</dbReference>
<evidence type="ECO:0000256" key="5">
    <source>
        <dbReference type="ARBA" id="ARBA00022692"/>
    </source>
</evidence>
<organism evidence="12 13">
    <name type="scientific">Oleiharenicola lentus</name>
    <dbReference type="NCBI Taxonomy" id="2508720"/>
    <lineage>
        <taxon>Bacteria</taxon>
        <taxon>Pseudomonadati</taxon>
        <taxon>Verrucomicrobiota</taxon>
        <taxon>Opitutia</taxon>
        <taxon>Opitutales</taxon>
        <taxon>Opitutaceae</taxon>
        <taxon>Oleiharenicola</taxon>
    </lineage>
</organism>
<evidence type="ECO:0000256" key="7">
    <source>
        <dbReference type="ARBA" id="ARBA00022989"/>
    </source>
</evidence>
<feature type="transmembrane region" description="Helical" evidence="10">
    <location>
        <begin position="7"/>
        <end position="25"/>
    </location>
</feature>
<evidence type="ECO:0000313" key="13">
    <source>
        <dbReference type="Proteomes" id="UP000290218"/>
    </source>
</evidence>
<comment type="function">
    <text evidence="10">Involved in protein export. Participates in an early event of protein translocation.</text>
</comment>
<keyword evidence="5 10" id="KW-0812">Transmembrane</keyword>
<accession>A0A4Q1CCF6</accession>
<comment type="subcellular location">
    <subcellularLocation>
        <location evidence="1 10">Cell membrane</location>
        <topology evidence="1 10">Multi-pass membrane protein</topology>
    </subcellularLocation>
</comment>
<evidence type="ECO:0000256" key="8">
    <source>
        <dbReference type="ARBA" id="ARBA00023010"/>
    </source>
</evidence>
<dbReference type="AlphaFoldDB" id="A0A4Q1CCF6"/>
<dbReference type="Proteomes" id="UP000290218">
    <property type="component" value="Unassembled WGS sequence"/>
</dbReference>
<dbReference type="GO" id="GO:0065002">
    <property type="term" value="P:intracellular protein transmembrane transport"/>
    <property type="evidence" value="ECO:0007669"/>
    <property type="project" value="TreeGrafter"/>
</dbReference>
<dbReference type="GO" id="GO:0043952">
    <property type="term" value="P:protein transport by the Sec complex"/>
    <property type="evidence" value="ECO:0007669"/>
    <property type="project" value="TreeGrafter"/>
</dbReference>
<proteinExistence type="inferred from homology"/>
<comment type="similarity">
    <text evidence="2 10">Belongs to the SecG family.</text>
</comment>
<evidence type="ECO:0000256" key="10">
    <source>
        <dbReference type="RuleBase" id="RU365087"/>
    </source>
</evidence>
<dbReference type="PANTHER" id="PTHR34182">
    <property type="entry name" value="PROTEIN-EXPORT MEMBRANE PROTEIN SECG"/>
    <property type="match status" value="1"/>
</dbReference>
<dbReference type="NCBIfam" id="TIGR00810">
    <property type="entry name" value="secG"/>
    <property type="match status" value="1"/>
</dbReference>
<dbReference type="OrthoDB" id="200003at2"/>
<dbReference type="PANTHER" id="PTHR34182:SF1">
    <property type="entry name" value="PROTEIN-EXPORT MEMBRANE PROTEIN SECG"/>
    <property type="match status" value="1"/>
</dbReference>
<feature type="region of interest" description="Disordered" evidence="11">
    <location>
        <begin position="92"/>
        <end position="124"/>
    </location>
</feature>
<keyword evidence="3 10" id="KW-0813">Transport</keyword>
<comment type="caution">
    <text evidence="12">The sequence shown here is derived from an EMBL/GenBank/DDBJ whole genome shotgun (WGS) entry which is preliminary data.</text>
</comment>
<feature type="compositionally biased region" description="Polar residues" evidence="11">
    <location>
        <begin position="113"/>
        <end position="124"/>
    </location>
</feature>
<dbReference type="GO" id="GO:0005886">
    <property type="term" value="C:plasma membrane"/>
    <property type="evidence" value="ECO:0007669"/>
    <property type="project" value="UniProtKB-SubCell"/>
</dbReference>
<protein>
    <recommendedName>
        <fullName evidence="10">Protein-export membrane protein SecG</fullName>
    </recommendedName>
</protein>
<feature type="compositionally biased region" description="Low complexity" evidence="11">
    <location>
        <begin position="92"/>
        <end position="112"/>
    </location>
</feature>
<keyword evidence="9 10" id="KW-0472">Membrane</keyword>
<sequence length="124" mass="12574">MSIVIGVLTLILVLTSIFLVMIVLMQRAKTDGGIGAAMAGGATESAFGAETNNVLSGATIKGAIIFFVLSFGLYLANVHQAKNRAAENAALPTVNAPATTPAPAPTVELPATSQPATPQPGENK</sequence>
<evidence type="ECO:0000256" key="2">
    <source>
        <dbReference type="ARBA" id="ARBA00008445"/>
    </source>
</evidence>
<dbReference type="EMBL" id="SDHX01000001">
    <property type="protein sequence ID" value="RXK56602.1"/>
    <property type="molecule type" value="Genomic_DNA"/>
</dbReference>
<evidence type="ECO:0000256" key="11">
    <source>
        <dbReference type="SAM" id="MobiDB-lite"/>
    </source>
</evidence>
<evidence type="ECO:0000256" key="3">
    <source>
        <dbReference type="ARBA" id="ARBA00022448"/>
    </source>
</evidence>
<name>A0A4Q1CCF6_9BACT</name>
<evidence type="ECO:0000313" key="12">
    <source>
        <dbReference type="EMBL" id="RXK56602.1"/>
    </source>
</evidence>
<evidence type="ECO:0000256" key="6">
    <source>
        <dbReference type="ARBA" id="ARBA00022927"/>
    </source>
</evidence>
<keyword evidence="13" id="KW-1185">Reference proteome</keyword>
<dbReference type="Pfam" id="PF03840">
    <property type="entry name" value="SecG"/>
    <property type="match status" value="1"/>
</dbReference>
<keyword evidence="7 10" id="KW-1133">Transmembrane helix</keyword>
<dbReference type="GO" id="GO:0015450">
    <property type="term" value="F:protein-transporting ATPase activity"/>
    <property type="evidence" value="ECO:0007669"/>
    <property type="project" value="UniProtKB-UniRule"/>
</dbReference>
<reference evidence="12 13" key="1">
    <citation type="submission" date="2019-01" db="EMBL/GenBank/DDBJ databases">
        <title>Lacunisphaera sp. strain TWA-58.</title>
        <authorList>
            <person name="Chen W.-M."/>
        </authorList>
    </citation>
    <scope>NUCLEOTIDE SEQUENCE [LARGE SCALE GENOMIC DNA]</scope>
    <source>
        <strain evidence="12 13">TWA-58</strain>
    </source>
</reference>
<evidence type="ECO:0000256" key="1">
    <source>
        <dbReference type="ARBA" id="ARBA00004651"/>
    </source>
</evidence>